<feature type="domain" description="RING-type" evidence="10">
    <location>
        <begin position="229"/>
        <end position="271"/>
    </location>
</feature>
<feature type="compositionally biased region" description="Polar residues" evidence="9">
    <location>
        <begin position="110"/>
        <end position="123"/>
    </location>
</feature>
<evidence type="ECO:0000256" key="3">
    <source>
        <dbReference type="ARBA" id="ARBA00022723"/>
    </source>
</evidence>
<dbReference type="PANTHER" id="PTHR47168:SF1">
    <property type="entry name" value="OS02G0798600 PROTEIN"/>
    <property type="match status" value="1"/>
</dbReference>
<dbReference type="InterPro" id="IPR051653">
    <property type="entry name" value="E3_ligase_sorting_rcpt"/>
</dbReference>
<reference evidence="11" key="1">
    <citation type="journal article" date="2020" name="Fungal Divers.">
        <title>Resolving the Mortierellaceae phylogeny through synthesis of multi-gene phylogenetics and phylogenomics.</title>
        <authorList>
            <person name="Vandepol N."/>
            <person name="Liber J."/>
            <person name="Desiro A."/>
            <person name="Na H."/>
            <person name="Kennedy M."/>
            <person name="Barry K."/>
            <person name="Grigoriev I.V."/>
            <person name="Miller A.N."/>
            <person name="O'Donnell K."/>
            <person name="Stajich J.E."/>
            <person name="Bonito G."/>
        </authorList>
    </citation>
    <scope>NUCLEOTIDE SEQUENCE</scope>
    <source>
        <strain evidence="11">REB-010B</strain>
    </source>
</reference>
<dbReference type="EMBL" id="JAAAIP010000408">
    <property type="protein sequence ID" value="KAG0317743.1"/>
    <property type="molecule type" value="Genomic_DNA"/>
</dbReference>
<evidence type="ECO:0000256" key="4">
    <source>
        <dbReference type="ARBA" id="ARBA00022771"/>
    </source>
</evidence>
<dbReference type="OrthoDB" id="8062037at2759"/>
<keyword evidence="2" id="KW-0812">Transmembrane</keyword>
<keyword evidence="5" id="KW-0862">Zinc</keyword>
<dbReference type="SMART" id="SM00184">
    <property type="entry name" value="RING"/>
    <property type="match status" value="1"/>
</dbReference>
<evidence type="ECO:0000256" key="1">
    <source>
        <dbReference type="ARBA" id="ARBA00004167"/>
    </source>
</evidence>
<dbReference type="SUPFAM" id="SSF57850">
    <property type="entry name" value="RING/U-box"/>
    <property type="match status" value="1"/>
</dbReference>
<dbReference type="PANTHER" id="PTHR47168">
    <property type="entry name" value="RING ZINC FINGER DOMAIN SUPERFAMILY PROTEIN-RELATED"/>
    <property type="match status" value="1"/>
</dbReference>
<evidence type="ECO:0000313" key="12">
    <source>
        <dbReference type="Proteomes" id="UP000738325"/>
    </source>
</evidence>
<evidence type="ECO:0000256" key="2">
    <source>
        <dbReference type="ARBA" id="ARBA00022692"/>
    </source>
</evidence>
<dbReference type="InterPro" id="IPR001841">
    <property type="entry name" value="Znf_RING"/>
</dbReference>
<feature type="region of interest" description="Disordered" evidence="9">
    <location>
        <begin position="106"/>
        <end position="145"/>
    </location>
</feature>
<keyword evidence="7" id="KW-0472">Membrane</keyword>
<dbReference type="InterPro" id="IPR013083">
    <property type="entry name" value="Znf_RING/FYVE/PHD"/>
</dbReference>
<dbReference type="Proteomes" id="UP000738325">
    <property type="component" value="Unassembled WGS sequence"/>
</dbReference>
<sequence>SAAYVSMRVLTIGALTLLMIGLCCLAATILNSSSLMSRRSGATSHGPAADTGDQENMLILKQSTINKHFPTRIYPSHDRIFLGKNVDEEKDTEEMEAVAMSDTTAHLAGQGSTTPSPQHQMSGGTLVEDSDDDEDDRRQIFSPRSENRRYTFTVDLSHVKRPLGQNSLHCESAVNSPCPNQTMAVQMPSFTAIMMQEPATIASDRQESTVIAASAAADSAATISTEELCSICLGEYVINDHLRVLPCNHEYHVECIDIWLTTKSTYCPLCKHDLLDDISSVSPIQVSVVAAQI</sequence>
<accession>A0A9P6USU1</accession>
<keyword evidence="6" id="KW-1133">Transmembrane helix</keyword>
<evidence type="ECO:0000256" key="8">
    <source>
        <dbReference type="PROSITE-ProRule" id="PRU00175"/>
    </source>
</evidence>
<dbReference type="Pfam" id="PF13639">
    <property type="entry name" value="zf-RING_2"/>
    <property type="match status" value="1"/>
</dbReference>
<comment type="caution">
    <text evidence="11">The sequence shown here is derived from an EMBL/GenBank/DDBJ whole genome shotgun (WGS) entry which is preliminary data.</text>
</comment>
<organism evidence="11 12">
    <name type="scientific">Dissophora globulifera</name>
    <dbReference type="NCBI Taxonomy" id="979702"/>
    <lineage>
        <taxon>Eukaryota</taxon>
        <taxon>Fungi</taxon>
        <taxon>Fungi incertae sedis</taxon>
        <taxon>Mucoromycota</taxon>
        <taxon>Mortierellomycotina</taxon>
        <taxon>Mortierellomycetes</taxon>
        <taxon>Mortierellales</taxon>
        <taxon>Mortierellaceae</taxon>
        <taxon>Dissophora</taxon>
    </lineage>
</organism>
<evidence type="ECO:0000256" key="9">
    <source>
        <dbReference type="SAM" id="MobiDB-lite"/>
    </source>
</evidence>
<keyword evidence="12" id="KW-1185">Reference proteome</keyword>
<keyword evidence="4 8" id="KW-0863">Zinc-finger</keyword>
<evidence type="ECO:0000256" key="7">
    <source>
        <dbReference type="ARBA" id="ARBA00023136"/>
    </source>
</evidence>
<dbReference type="GO" id="GO:0008270">
    <property type="term" value="F:zinc ion binding"/>
    <property type="evidence" value="ECO:0007669"/>
    <property type="project" value="UniProtKB-KW"/>
</dbReference>
<name>A0A9P6USU1_9FUNG</name>
<gene>
    <name evidence="11" type="ORF">BGZ99_006129</name>
</gene>
<keyword evidence="3" id="KW-0479">Metal-binding</keyword>
<protein>
    <recommendedName>
        <fullName evidence="10">RING-type domain-containing protein</fullName>
    </recommendedName>
</protein>
<evidence type="ECO:0000256" key="5">
    <source>
        <dbReference type="ARBA" id="ARBA00022833"/>
    </source>
</evidence>
<evidence type="ECO:0000256" key="6">
    <source>
        <dbReference type="ARBA" id="ARBA00022989"/>
    </source>
</evidence>
<dbReference type="Gene3D" id="3.30.40.10">
    <property type="entry name" value="Zinc/RING finger domain, C3HC4 (zinc finger)"/>
    <property type="match status" value="1"/>
</dbReference>
<dbReference type="AlphaFoldDB" id="A0A9P6USU1"/>
<comment type="subcellular location">
    <subcellularLocation>
        <location evidence="1">Membrane</location>
        <topology evidence="1">Single-pass membrane protein</topology>
    </subcellularLocation>
</comment>
<evidence type="ECO:0000313" key="11">
    <source>
        <dbReference type="EMBL" id="KAG0317743.1"/>
    </source>
</evidence>
<proteinExistence type="predicted"/>
<dbReference type="PROSITE" id="PS50089">
    <property type="entry name" value="ZF_RING_2"/>
    <property type="match status" value="1"/>
</dbReference>
<feature type="non-terminal residue" evidence="11">
    <location>
        <position position="293"/>
    </location>
</feature>
<evidence type="ECO:0000259" key="10">
    <source>
        <dbReference type="PROSITE" id="PS50089"/>
    </source>
</evidence>
<dbReference type="GO" id="GO:0016020">
    <property type="term" value="C:membrane"/>
    <property type="evidence" value="ECO:0007669"/>
    <property type="project" value="UniProtKB-SubCell"/>
</dbReference>